<evidence type="ECO:0000313" key="3">
    <source>
        <dbReference type="Proteomes" id="UP001279734"/>
    </source>
</evidence>
<organism evidence="2 3">
    <name type="scientific">Nepenthes gracilis</name>
    <name type="common">Slender pitcher plant</name>
    <dbReference type="NCBI Taxonomy" id="150966"/>
    <lineage>
        <taxon>Eukaryota</taxon>
        <taxon>Viridiplantae</taxon>
        <taxon>Streptophyta</taxon>
        <taxon>Embryophyta</taxon>
        <taxon>Tracheophyta</taxon>
        <taxon>Spermatophyta</taxon>
        <taxon>Magnoliopsida</taxon>
        <taxon>eudicotyledons</taxon>
        <taxon>Gunneridae</taxon>
        <taxon>Pentapetalae</taxon>
        <taxon>Caryophyllales</taxon>
        <taxon>Nepenthaceae</taxon>
        <taxon>Nepenthes</taxon>
    </lineage>
</organism>
<evidence type="ECO:0000313" key="2">
    <source>
        <dbReference type="EMBL" id="GMH05067.1"/>
    </source>
</evidence>
<reference evidence="2" key="1">
    <citation type="submission" date="2023-05" db="EMBL/GenBank/DDBJ databases">
        <title>Nepenthes gracilis genome sequencing.</title>
        <authorList>
            <person name="Fukushima K."/>
        </authorList>
    </citation>
    <scope>NUCLEOTIDE SEQUENCE</scope>
    <source>
        <strain evidence="2">SING2019-196</strain>
    </source>
</reference>
<dbReference type="EMBL" id="BSYO01000005">
    <property type="protein sequence ID" value="GMH05067.1"/>
    <property type="molecule type" value="Genomic_DNA"/>
</dbReference>
<proteinExistence type="predicted"/>
<protein>
    <submittedName>
        <fullName evidence="2">Uncharacterized protein</fullName>
    </submittedName>
</protein>
<comment type="caution">
    <text evidence="2">The sequence shown here is derived from an EMBL/GenBank/DDBJ whole genome shotgun (WGS) entry which is preliminary data.</text>
</comment>
<dbReference type="Proteomes" id="UP001279734">
    <property type="component" value="Unassembled WGS sequence"/>
</dbReference>
<evidence type="ECO:0000256" key="1">
    <source>
        <dbReference type="SAM" id="MobiDB-lite"/>
    </source>
</evidence>
<feature type="compositionally biased region" description="Basic and acidic residues" evidence="1">
    <location>
        <begin position="1"/>
        <end position="13"/>
    </location>
</feature>
<dbReference type="AlphaFoldDB" id="A0AAD3XHS1"/>
<feature type="region of interest" description="Disordered" evidence="1">
    <location>
        <begin position="1"/>
        <end position="20"/>
    </location>
</feature>
<accession>A0AAD3XHS1</accession>
<sequence length="78" mass="9118">MYPKRKDQVRQDEPYMLQPDASGLMGTSPSYHMPYHMPLHPAIICLTEWKEKMFCWQNVGIAARVQVCMHGRIQAGRR</sequence>
<gene>
    <name evidence="2" type="ORF">Nepgr_006907</name>
</gene>
<keyword evidence="3" id="KW-1185">Reference proteome</keyword>
<name>A0AAD3XHS1_NEPGR</name>